<evidence type="ECO:0000313" key="2">
    <source>
        <dbReference type="Proteomes" id="UP000325081"/>
    </source>
</evidence>
<dbReference type="SUPFAM" id="SSF53335">
    <property type="entry name" value="S-adenosyl-L-methionine-dependent methyltransferases"/>
    <property type="match status" value="1"/>
</dbReference>
<dbReference type="EMBL" id="BKCP01005361">
    <property type="protein sequence ID" value="GER37389.1"/>
    <property type="molecule type" value="Genomic_DNA"/>
</dbReference>
<name>A0A5A7PWY4_STRAF</name>
<dbReference type="OrthoDB" id="10017101at2759"/>
<dbReference type="Gene3D" id="3.40.50.150">
    <property type="entry name" value="Vaccinia Virus protein VP39"/>
    <property type="match status" value="1"/>
</dbReference>
<dbReference type="AlphaFoldDB" id="A0A5A7PWY4"/>
<comment type="caution">
    <text evidence="1">The sequence shown here is derived from an EMBL/GenBank/DDBJ whole genome shotgun (WGS) entry which is preliminary data.</text>
</comment>
<keyword evidence="1" id="KW-0808">Transferase</keyword>
<dbReference type="InterPro" id="IPR029063">
    <property type="entry name" value="SAM-dependent_MTases_sf"/>
</dbReference>
<dbReference type="GO" id="GO:0032259">
    <property type="term" value="P:methylation"/>
    <property type="evidence" value="ECO:0007669"/>
    <property type="project" value="UniProtKB-KW"/>
</dbReference>
<evidence type="ECO:0000313" key="1">
    <source>
        <dbReference type="EMBL" id="GER37389.1"/>
    </source>
</evidence>
<protein>
    <submittedName>
        <fullName evidence="1">S-adenosyl-L-methionine-dependentmethyltransferases superfamily protein</fullName>
    </submittedName>
</protein>
<dbReference type="GO" id="GO:0008168">
    <property type="term" value="F:methyltransferase activity"/>
    <property type="evidence" value="ECO:0007669"/>
    <property type="project" value="UniProtKB-KW"/>
</dbReference>
<accession>A0A5A7PWY4</accession>
<sequence length="99" mass="10982">MKEGSRGICLLNFRFVAEISRILEPGGIFVATTYIVYGPLSYISLRAPMRQSVAQVSGSRVFLSEAELEGLCTSSGFVNFTCFRNRLFMMISAMKPVQS</sequence>
<reference evidence="2" key="1">
    <citation type="journal article" date="2019" name="Curr. Biol.">
        <title>Genome Sequence of Striga asiatica Provides Insight into the Evolution of Plant Parasitism.</title>
        <authorList>
            <person name="Yoshida S."/>
            <person name="Kim S."/>
            <person name="Wafula E.K."/>
            <person name="Tanskanen J."/>
            <person name="Kim Y.M."/>
            <person name="Honaas L."/>
            <person name="Yang Z."/>
            <person name="Spallek T."/>
            <person name="Conn C.E."/>
            <person name="Ichihashi Y."/>
            <person name="Cheong K."/>
            <person name="Cui S."/>
            <person name="Der J.P."/>
            <person name="Gundlach H."/>
            <person name="Jiao Y."/>
            <person name="Hori C."/>
            <person name="Ishida J.K."/>
            <person name="Kasahara H."/>
            <person name="Kiba T."/>
            <person name="Kim M.S."/>
            <person name="Koo N."/>
            <person name="Laohavisit A."/>
            <person name="Lee Y.H."/>
            <person name="Lumba S."/>
            <person name="McCourt P."/>
            <person name="Mortimer J.C."/>
            <person name="Mutuku J.M."/>
            <person name="Nomura T."/>
            <person name="Sasaki-Sekimoto Y."/>
            <person name="Seto Y."/>
            <person name="Wang Y."/>
            <person name="Wakatake T."/>
            <person name="Sakakibara H."/>
            <person name="Demura T."/>
            <person name="Yamaguchi S."/>
            <person name="Yoneyama K."/>
            <person name="Manabe R.I."/>
            <person name="Nelson D.C."/>
            <person name="Schulman A.H."/>
            <person name="Timko M.P."/>
            <person name="dePamphilis C.W."/>
            <person name="Choi D."/>
            <person name="Shirasu K."/>
        </authorList>
    </citation>
    <scope>NUCLEOTIDE SEQUENCE [LARGE SCALE GENOMIC DNA]</scope>
    <source>
        <strain evidence="2">cv. UVA1</strain>
    </source>
</reference>
<keyword evidence="2" id="KW-1185">Reference proteome</keyword>
<dbReference type="Proteomes" id="UP000325081">
    <property type="component" value="Unassembled WGS sequence"/>
</dbReference>
<proteinExistence type="predicted"/>
<organism evidence="1 2">
    <name type="scientific">Striga asiatica</name>
    <name type="common">Asiatic witchweed</name>
    <name type="synonym">Buchnera asiatica</name>
    <dbReference type="NCBI Taxonomy" id="4170"/>
    <lineage>
        <taxon>Eukaryota</taxon>
        <taxon>Viridiplantae</taxon>
        <taxon>Streptophyta</taxon>
        <taxon>Embryophyta</taxon>
        <taxon>Tracheophyta</taxon>
        <taxon>Spermatophyta</taxon>
        <taxon>Magnoliopsida</taxon>
        <taxon>eudicotyledons</taxon>
        <taxon>Gunneridae</taxon>
        <taxon>Pentapetalae</taxon>
        <taxon>asterids</taxon>
        <taxon>lamiids</taxon>
        <taxon>Lamiales</taxon>
        <taxon>Orobanchaceae</taxon>
        <taxon>Buchnereae</taxon>
        <taxon>Striga</taxon>
    </lineage>
</organism>
<gene>
    <name evidence="1" type="ORF">STAS_13790</name>
</gene>
<keyword evidence="1" id="KW-0489">Methyltransferase</keyword>